<name>A0ABN7AJP4_9HEMI</name>
<organism evidence="3 4">
    <name type="scientific">Nesidiocoris tenuis</name>
    <dbReference type="NCBI Taxonomy" id="355587"/>
    <lineage>
        <taxon>Eukaryota</taxon>
        <taxon>Metazoa</taxon>
        <taxon>Ecdysozoa</taxon>
        <taxon>Arthropoda</taxon>
        <taxon>Hexapoda</taxon>
        <taxon>Insecta</taxon>
        <taxon>Pterygota</taxon>
        <taxon>Neoptera</taxon>
        <taxon>Paraneoptera</taxon>
        <taxon>Hemiptera</taxon>
        <taxon>Heteroptera</taxon>
        <taxon>Panheteroptera</taxon>
        <taxon>Cimicomorpha</taxon>
        <taxon>Miridae</taxon>
        <taxon>Dicyphina</taxon>
        <taxon>Nesidiocoris</taxon>
    </lineage>
</organism>
<feature type="region of interest" description="Disordered" evidence="1">
    <location>
        <begin position="48"/>
        <end position="67"/>
    </location>
</feature>
<evidence type="ECO:0000313" key="3">
    <source>
        <dbReference type="EMBL" id="BES92283.1"/>
    </source>
</evidence>
<evidence type="ECO:0000256" key="2">
    <source>
        <dbReference type="SAM" id="SignalP"/>
    </source>
</evidence>
<proteinExistence type="predicted"/>
<reference evidence="3 4" key="1">
    <citation type="submission" date="2023-09" db="EMBL/GenBank/DDBJ databases">
        <title>Nesidiocoris tenuis whole genome shotgun sequence.</title>
        <authorList>
            <person name="Shibata T."/>
            <person name="Shimoda M."/>
            <person name="Kobayashi T."/>
            <person name="Uehara T."/>
        </authorList>
    </citation>
    <scope>NUCLEOTIDE SEQUENCE [LARGE SCALE GENOMIC DNA]</scope>
    <source>
        <strain evidence="3 4">Japan</strain>
    </source>
</reference>
<keyword evidence="4" id="KW-1185">Reference proteome</keyword>
<accession>A0ABN7AJP4</accession>
<feature type="chain" id="PRO_5045666271" evidence="2">
    <location>
        <begin position="26"/>
        <end position="86"/>
    </location>
</feature>
<dbReference type="Proteomes" id="UP001307889">
    <property type="component" value="Chromosome 3"/>
</dbReference>
<dbReference type="EMBL" id="AP028911">
    <property type="protein sequence ID" value="BES92283.1"/>
    <property type="molecule type" value="Genomic_DNA"/>
</dbReference>
<protein>
    <submittedName>
        <fullName evidence="3">Uncharacterized protein</fullName>
    </submittedName>
</protein>
<evidence type="ECO:0000313" key="4">
    <source>
        <dbReference type="Proteomes" id="UP001307889"/>
    </source>
</evidence>
<keyword evidence="2" id="KW-0732">Signal</keyword>
<sequence length="86" mass="9078">MGRRVLGTADVLKALLFSLEGGGAAEEEVSGSHSPSATAVAEAEKTTLRGSIYDSGPKSGNSPGKRGKIRKSKILWIRKNIMCMCL</sequence>
<evidence type="ECO:0000256" key="1">
    <source>
        <dbReference type="SAM" id="MobiDB-lite"/>
    </source>
</evidence>
<gene>
    <name evidence="3" type="ORF">NTJ_05092</name>
</gene>
<feature type="signal peptide" evidence="2">
    <location>
        <begin position="1"/>
        <end position="25"/>
    </location>
</feature>